<reference evidence="2 3" key="1">
    <citation type="submission" date="2019-05" db="EMBL/GenBank/DDBJ databases">
        <title>Nakamurella sp. N5BH11, whole genome shotgun sequence.</title>
        <authorList>
            <person name="Tuo L."/>
        </authorList>
    </citation>
    <scope>NUCLEOTIDE SEQUENCE [LARGE SCALE GENOMIC DNA]</scope>
    <source>
        <strain evidence="2 3">N5BH11</strain>
    </source>
</reference>
<gene>
    <name evidence="2" type="ORF">FDO65_15880</name>
</gene>
<proteinExistence type="predicted"/>
<keyword evidence="3" id="KW-1185">Reference proteome</keyword>
<dbReference type="Gene3D" id="3.90.1720.10">
    <property type="entry name" value="endopeptidase domain like (from Nostoc punctiforme)"/>
    <property type="match status" value="1"/>
</dbReference>
<evidence type="ECO:0000256" key="1">
    <source>
        <dbReference type="SAM" id="MobiDB-lite"/>
    </source>
</evidence>
<dbReference type="InterPro" id="IPR038765">
    <property type="entry name" value="Papain-like_cys_pep_sf"/>
</dbReference>
<dbReference type="EMBL" id="SZZH01000004">
    <property type="protein sequence ID" value="TKV57633.1"/>
    <property type="molecule type" value="Genomic_DNA"/>
</dbReference>
<dbReference type="SUPFAM" id="SSF54001">
    <property type="entry name" value="Cysteine proteinases"/>
    <property type="match status" value="1"/>
</dbReference>
<name>A0A4U6QC64_9ACTN</name>
<protein>
    <submittedName>
        <fullName evidence="2">NlpC/P60 family protein</fullName>
    </submittedName>
</protein>
<dbReference type="Proteomes" id="UP000306985">
    <property type="component" value="Unassembled WGS sequence"/>
</dbReference>
<dbReference type="AlphaFoldDB" id="A0A4U6QC64"/>
<evidence type="ECO:0000313" key="3">
    <source>
        <dbReference type="Proteomes" id="UP000306985"/>
    </source>
</evidence>
<evidence type="ECO:0000313" key="2">
    <source>
        <dbReference type="EMBL" id="TKV57633.1"/>
    </source>
</evidence>
<dbReference type="OrthoDB" id="258587at2"/>
<feature type="region of interest" description="Disordered" evidence="1">
    <location>
        <begin position="1"/>
        <end position="29"/>
    </location>
</feature>
<organism evidence="2 3">
    <name type="scientific">Nakamurella flava</name>
    <dbReference type="NCBI Taxonomy" id="2576308"/>
    <lineage>
        <taxon>Bacteria</taxon>
        <taxon>Bacillati</taxon>
        <taxon>Actinomycetota</taxon>
        <taxon>Actinomycetes</taxon>
        <taxon>Nakamurellales</taxon>
        <taxon>Nakamurellaceae</taxon>
        <taxon>Nakamurella</taxon>
    </lineage>
</organism>
<accession>A0A4U6QC64</accession>
<sequence length="317" mass="34365">MDGKITPHPYEGRATPSRHPPPARCHHRNVGDVRGTPVIEGGAELPALAPVDVAPGYRSPYTVRWTRPADERLSGFDQPPWNDPREQAVIPFAQWSSPATQARWGTWGPRARRYPAPAVRLRGRAARERLLTVAAALLGTDYQHHHVPAWSPPDGWPQKPVHSGLRGPGLDCSNYVGFVYSYALGYDLPTGVVAQSELHRSTSEGALLSHRVGVVPCPTDPAGAGWDPAAHQAFVAALEPGDVLYLRNTSGIVSHAVLWLGDCGVGPTDLPLVIDCGGGNIVDARRTPIPAGVRIRPYRPVGWYARNTAWAHRIVPD</sequence>
<comment type="caution">
    <text evidence="2">The sequence shown here is derived from an EMBL/GenBank/DDBJ whole genome shotgun (WGS) entry which is preliminary data.</text>
</comment>